<accession>A0A7K3PXZ8</accession>
<sequence length="163" mass="18108">MPHNLPIPLSFKLPDGWQPATPRSEFADEDVAFAAVRSLPKADFVSNITIDGELLPDTVNLNLLADESVRRLIEVAESVVVTDRREVFSDAAPALIQVLSFSAIAGGVRRKLVQSQMFLVMVDVKDSRRRVAIRTVLTTDVNQYASVVPEYQIFLRSIRADTL</sequence>
<evidence type="ECO:0008006" key="3">
    <source>
        <dbReference type="Google" id="ProtNLM"/>
    </source>
</evidence>
<dbReference type="Proteomes" id="UP000470446">
    <property type="component" value="Unassembled WGS sequence"/>
</dbReference>
<dbReference type="Gene3D" id="3.40.1000.10">
    <property type="entry name" value="Mog1/PsbP, alpha/beta/alpha sandwich"/>
    <property type="match status" value="1"/>
</dbReference>
<proteinExistence type="predicted"/>
<name>A0A7K3PXZ8_9ACTN</name>
<dbReference type="EMBL" id="JAAGMA010001049">
    <property type="protein sequence ID" value="NEB14813.1"/>
    <property type="molecule type" value="Genomic_DNA"/>
</dbReference>
<evidence type="ECO:0000313" key="2">
    <source>
        <dbReference type="Proteomes" id="UP000470446"/>
    </source>
</evidence>
<reference evidence="1 2" key="1">
    <citation type="submission" date="2020-01" db="EMBL/GenBank/DDBJ databases">
        <title>Insect and environment-associated Actinomycetes.</title>
        <authorList>
            <person name="Currrie C."/>
            <person name="Chevrette M."/>
            <person name="Carlson C."/>
            <person name="Stubbendieck R."/>
            <person name="Wendt-Pienkowski E."/>
        </authorList>
    </citation>
    <scope>NUCLEOTIDE SEQUENCE [LARGE SCALE GENOMIC DNA]</scope>
    <source>
        <strain evidence="1 2">SID14163</strain>
    </source>
</reference>
<gene>
    <name evidence="1" type="ORF">G3I32_39355</name>
</gene>
<protein>
    <recommendedName>
        <fullName evidence="3">DUF1795 domain-containing protein</fullName>
    </recommendedName>
</protein>
<evidence type="ECO:0000313" key="1">
    <source>
        <dbReference type="EMBL" id="NEB14813.1"/>
    </source>
</evidence>
<comment type="caution">
    <text evidence="1">The sequence shown here is derived from an EMBL/GenBank/DDBJ whole genome shotgun (WGS) entry which is preliminary data.</text>
</comment>
<organism evidence="1 2">
    <name type="scientific">Streptomyces coelicoflavus</name>
    <dbReference type="NCBI Taxonomy" id="285562"/>
    <lineage>
        <taxon>Bacteria</taxon>
        <taxon>Bacillati</taxon>
        <taxon>Actinomycetota</taxon>
        <taxon>Actinomycetes</taxon>
        <taxon>Kitasatosporales</taxon>
        <taxon>Streptomycetaceae</taxon>
        <taxon>Streptomyces</taxon>
    </lineage>
</organism>
<dbReference type="AlphaFoldDB" id="A0A7K3PXZ8"/>